<dbReference type="OrthoDB" id="4560923at2"/>
<sequence length="151" mass="16571">MIEIHHTAVAQAPLAACFAYLDDYTHVPSWLFGITQFDPVGEPVRGLGAVYNAAMRVGPKTLGSVVEITAWEENALIQLDSIDGLTTHSQWRFEAVSKEATRLTVDFHYELPGGLAGKALARIVEPFVAQAIRHTDATLRRQVEQAAQRSS</sequence>
<dbReference type="KEGG" id="roz:CBI38_23795"/>
<dbReference type="EMBL" id="CP021354">
    <property type="protein sequence ID" value="AWK74122.1"/>
    <property type="molecule type" value="Genomic_DNA"/>
</dbReference>
<dbReference type="InterPro" id="IPR023393">
    <property type="entry name" value="START-like_dom_sf"/>
</dbReference>
<protein>
    <submittedName>
        <fullName evidence="1">Polyketide cyclase</fullName>
    </submittedName>
</protein>
<gene>
    <name evidence="1" type="ORF">CBI38_23795</name>
</gene>
<reference evidence="1 2" key="1">
    <citation type="submission" date="2017-05" db="EMBL/GenBank/DDBJ databases">
        <title>Isolation of Rhodococcus sp. S2-17 biodegrading of BP-3.</title>
        <authorList>
            <person name="Lee Y."/>
            <person name="Kim K.H."/>
            <person name="Chun B.H."/>
            <person name="Jung H.S."/>
            <person name="Jeon C.O."/>
        </authorList>
    </citation>
    <scope>NUCLEOTIDE SEQUENCE [LARGE SCALE GENOMIC DNA]</scope>
    <source>
        <strain evidence="1 2">S2-17</strain>
    </source>
</reference>
<evidence type="ECO:0000313" key="2">
    <source>
        <dbReference type="Proteomes" id="UP000245711"/>
    </source>
</evidence>
<proteinExistence type="predicted"/>
<dbReference type="SUPFAM" id="SSF55961">
    <property type="entry name" value="Bet v1-like"/>
    <property type="match status" value="1"/>
</dbReference>
<dbReference type="Gene3D" id="3.30.530.20">
    <property type="match status" value="1"/>
</dbReference>
<organism evidence="1 2">
    <name type="scientific">Rhodococcus oxybenzonivorans</name>
    <dbReference type="NCBI Taxonomy" id="1990687"/>
    <lineage>
        <taxon>Bacteria</taxon>
        <taxon>Bacillati</taxon>
        <taxon>Actinomycetota</taxon>
        <taxon>Actinomycetes</taxon>
        <taxon>Mycobacteriales</taxon>
        <taxon>Nocardiaceae</taxon>
        <taxon>Rhodococcus</taxon>
    </lineage>
</organism>
<keyword evidence="2" id="KW-1185">Reference proteome</keyword>
<dbReference type="CDD" id="cd07812">
    <property type="entry name" value="SRPBCC"/>
    <property type="match status" value="1"/>
</dbReference>
<name>A0A2S2BZT8_9NOCA</name>
<dbReference type="InterPro" id="IPR019587">
    <property type="entry name" value="Polyketide_cyclase/dehydratase"/>
</dbReference>
<evidence type="ECO:0000313" key="1">
    <source>
        <dbReference type="EMBL" id="AWK74122.1"/>
    </source>
</evidence>
<dbReference type="Pfam" id="PF10604">
    <property type="entry name" value="Polyketide_cyc2"/>
    <property type="match status" value="1"/>
</dbReference>
<dbReference type="Proteomes" id="UP000245711">
    <property type="component" value="Chromosome"/>
</dbReference>
<accession>A0A2S2BZT8</accession>
<dbReference type="RefSeq" id="WP_109332767.1">
    <property type="nucleotide sequence ID" value="NZ_CP021354.1"/>
</dbReference>
<dbReference type="AlphaFoldDB" id="A0A2S2BZT8"/>